<keyword evidence="6 8" id="KW-0539">Nucleus</keyword>
<feature type="compositionally biased region" description="Low complexity" evidence="9">
    <location>
        <begin position="14"/>
        <end position="41"/>
    </location>
</feature>
<feature type="region of interest" description="Disordered" evidence="9">
    <location>
        <begin position="1"/>
        <end position="56"/>
    </location>
</feature>
<evidence type="ECO:0000313" key="10">
    <source>
        <dbReference type="EMBL" id="KAE9963135.1"/>
    </source>
</evidence>
<evidence type="ECO:0000256" key="1">
    <source>
        <dbReference type="ARBA" id="ARBA00004123"/>
    </source>
</evidence>
<evidence type="ECO:0000256" key="5">
    <source>
        <dbReference type="ARBA" id="ARBA00023163"/>
    </source>
</evidence>
<dbReference type="GO" id="GO:0003712">
    <property type="term" value="F:transcription coregulator activity"/>
    <property type="evidence" value="ECO:0007669"/>
    <property type="project" value="InterPro"/>
</dbReference>
<proteinExistence type="inferred from homology"/>
<dbReference type="EMBL" id="WNWQ01000242">
    <property type="protein sequence ID" value="KAE9973117.1"/>
    <property type="molecule type" value="Genomic_DNA"/>
</dbReference>
<feature type="compositionally biased region" description="Pro residues" evidence="9">
    <location>
        <begin position="42"/>
        <end position="53"/>
    </location>
</feature>
<dbReference type="Proteomes" id="UP000447873">
    <property type="component" value="Unassembled WGS sequence"/>
</dbReference>
<dbReference type="InterPro" id="IPR019258">
    <property type="entry name" value="Mediator_Med4"/>
</dbReference>
<accession>A0A8H3U4Z1</accession>
<evidence type="ECO:0000313" key="12">
    <source>
        <dbReference type="Proteomes" id="UP000447873"/>
    </source>
</evidence>
<comment type="similarity">
    <text evidence="2 8">Belongs to the Mediator complex subunit 4 family.</text>
</comment>
<sequence length="547" mass="58823">MPNRPPRSVTPVETTSSTQAAPTTTTSRFPIPSALPTTTISTPPPTTGVPPTPTDSLDPFSFRSAFVCPSTCGAEMDPLRKSGVLMSCTYTGGAQGVVWNIPGDCELLQELGQTSIRVECTTSTADRTDLSFTSGQVTGPVPTTCSVITDENNGWPIIGCPPTTVSQTGNKCDTVPASGRFAGVYVTVTCAQATRKYRALSGSPLPLYTYLLRTALASSGLYSYRHSVSVTQDPVIVSRSQALLSSSFVVPPANPAPTGSTPIATATQGSGTGGSAPGTNNLNLAKTIVPVIAGLLGFFILCCHQANHARILKLRQTTESLDNQIKSTVTNLAEIRKELLAIPSAAEPDTPTRDVPFDELLAFAKNIAKFTLPPNHHLKPPKTEEPVIEHIAEASADISMTNGASLQSPTQPQPSPVQPQSEDKNGESKTDPDGRAFSKLTQEQRAFLDDVQTMPFMPWPDFDLINAGILRQVDMIISQGIDPATVMTAAEQAANEENLQRQRDELDAAERKRHQEWRAQQAQQKPKEPEKEFNAFAMFEDDEEMED</sequence>
<evidence type="ECO:0000256" key="4">
    <source>
        <dbReference type="ARBA" id="ARBA00023015"/>
    </source>
</evidence>
<evidence type="ECO:0000256" key="3">
    <source>
        <dbReference type="ARBA" id="ARBA00020629"/>
    </source>
</evidence>
<feature type="region of interest" description="Disordered" evidence="9">
    <location>
        <begin position="402"/>
        <end position="435"/>
    </location>
</feature>
<evidence type="ECO:0000256" key="9">
    <source>
        <dbReference type="SAM" id="MobiDB-lite"/>
    </source>
</evidence>
<comment type="caution">
    <text evidence="10">The sequence shown here is derived from an EMBL/GenBank/DDBJ whole genome shotgun (WGS) entry which is preliminary data.</text>
</comment>
<dbReference type="GO" id="GO:0016592">
    <property type="term" value="C:mediator complex"/>
    <property type="evidence" value="ECO:0007669"/>
    <property type="project" value="InterPro"/>
</dbReference>
<organism evidence="10 12">
    <name type="scientific">Venturia inaequalis</name>
    <name type="common">Apple scab fungus</name>
    <dbReference type="NCBI Taxonomy" id="5025"/>
    <lineage>
        <taxon>Eukaryota</taxon>
        <taxon>Fungi</taxon>
        <taxon>Dikarya</taxon>
        <taxon>Ascomycota</taxon>
        <taxon>Pezizomycotina</taxon>
        <taxon>Dothideomycetes</taxon>
        <taxon>Pleosporomycetidae</taxon>
        <taxon>Venturiales</taxon>
        <taxon>Venturiaceae</taxon>
        <taxon>Venturia</taxon>
    </lineage>
</organism>
<comment type="function">
    <text evidence="8">Component of the Mediator complex, a coactivator involved in the regulated transcription of nearly all RNA polymerase II-dependent genes. Mediator functions as a bridge to convey information from gene-specific regulatory proteins to the basal RNA polymerase II transcription machinery. Mediator is recruited to promoters by direct interactions with regulatory proteins and serves as a scaffold for the assembly of a functional preinitiation complex with RNA polymerase II and the general transcription factors.</text>
</comment>
<reference evidence="10 12" key="1">
    <citation type="submission" date="2018-12" db="EMBL/GenBank/DDBJ databases">
        <title>Venturia inaequalis Genome Resource.</title>
        <authorList>
            <person name="Lichtner F.J."/>
        </authorList>
    </citation>
    <scope>NUCLEOTIDE SEQUENCE [LARGE SCALE GENOMIC DNA]</scope>
    <source>
        <strain evidence="10 12">120213</strain>
        <strain evidence="11">Bline_iso_100314</strain>
    </source>
</reference>
<evidence type="ECO:0000256" key="8">
    <source>
        <dbReference type="RuleBase" id="RU364141"/>
    </source>
</evidence>
<evidence type="ECO:0000313" key="11">
    <source>
        <dbReference type="EMBL" id="KAE9973117.1"/>
    </source>
</evidence>
<keyword evidence="4 8" id="KW-0805">Transcription regulation</keyword>
<dbReference type="Pfam" id="PF10018">
    <property type="entry name" value="Med4"/>
    <property type="match status" value="1"/>
</dbReference>
<feature type="compositionally biased region" description="Basic and acidic residues" evidence="9">
    <location>
        <begin position="421"/>
        <end position="435"/>
    </location>
</feature>
<dbReference type="EMBL" id="WNWS01000901">
    <property type="protein sequence ID" value="KAE9963135.1"/>
    <property type="molecule type" value="Genomic_DNA"/>
</dbReference>
<protein>
    <recommendedName>
        <fullName evidence="3 8">Mediator of RNA polymerase II transcription subunit 4</fullName>
    </recommendedName>
    <alternativeName>
        <fullName evidence="7 8">Mediator complex subunit 4</fullName>
    </alternativeName>
</protein>
<comment type="subcellular location">
    <subcellularLocation>
        <location evidence="1 8">Nucleus</location>
    </subcellularLocation>
</comment>
<dbReference type="GO" id="GO:0006357">
    <property type="term" value="P:regulation of transcription by RNA polymerase II"/>
    <property type="evidence" value="ECO:0007669"/>
    <property type="project" value="InterPro"/>
</dbReference>
<dbReference type="AlphaFoldDB" id="A0A8H3U4Z1"/>
<feature type="compositionally biased region" description="Basic and acidic residues" evidence="9">
    <location>
        <begin position="498"/>
        <end position="510"/>
    </location>
</feature>
<evidence type="ECO:0000256" key="7">
    <source>
        <dbReference type="ARBA" id="ARBA00031257"/>
    </source>
</evidence>
<comment type="subunit">
    <text evidence="8">Component of the Mediator complex.</text>
</comment>
<keyword evidence="5 8" id="KW-0804">Transcription</keyword>
<name>A0A8H3U4Z1_VENIN</name>
<evidence type="ECO:0000256" key="6">
    <source>
        <dbReference type="ARBA" id="ARBA00023242"/>
    </source>
</evidence>
<feature type="region of interest" description="Disordered" evidence="9">
    <location>
        <begin position="255"/>
        <end position="274"/>
    </location>
</feature>
<dbReference type="Proteomes" id="UP000433883">
    <property type="component" value="Unassembled WGS sequence"/>
</dbReference>
<evidence type="ECO:0000256" key="2">
    <source>
        <dbReference type="ARBA" id="ARBA00009626"/>
    </source>
</evidence>
<gene>
    <name evidence="8" type="primary">MED4</name>
    <name evidence="11" type="ORF">BLS_003744</name>
    <name evidence="10" type="ORF">EG328_011731</name>
</gene>
<keyword evidence="8" id="KW-0010">Activator</keyword>
<feature type="region of interest" description="Disordered" evidence="9">
    <location>
        <begin position="495"/>
        <end position="547"/>
    </location>
</feature>